<evidence type="ECO:0000313" key="2">
    <source>
        <dbReference type="EMBL" id="MCR6545908.1"/>
    </source>
</evidence>
<sequence length="200" mass="21439">MRLKDKKIGFALTGSHCTIEKVIKEIERLIHEEGAEVYPIISHAVDSMDTRFGTAAHWKEALEKTTQNKVITTIVGAEPIGPKNLLDVLVIAPCTGNTMAKLAHGITDSTVLMAAKATLRNQNPVVVAISTNDGLGFAACNLGILLNSKNIYFVPFGQDNPAGKSNSLVAHMSKIADTVVGSLQGKQIQPVLVQYEEACC</sequence>
<name>A0ABT1Y4W2_9FIRM</name>
<dbReference type="InterPro" id="IPR014214">
    <property type="entry name" value="Dipicolinic_acid_synth_B"/>
</dbReference>
<dbReference type="NCBIfam" id="NF006161">
    <property type="entry name" value="PRK08305.1"/>
    <property type="match status" value="1"/>
</dbReference>
<dbReference type="RefSeq" id="WP_089611259.1">
    <property type="nucleotide sequence ID" value="NZ_CP022121.1"/>
</dbReference>
<comment type="caution">
    <text evidence="2">The sequence shown here is derived from an EMBL/GenBank/DDBJ whole genome shotgun (WGS) entry which is preliminary data.</text>
</comment>
<evidence type="ECO:0000259" key="1">
    <source>
        <dbReference type="Pfam" id="PF02441"/>
    </source>
</evidence>
<protein>
    <submittedName>
        <fullName evidence="2">Dipicolinate synthase subunit B</fullName>
    </submittedName>
</protein>
<organism evidence="2 3">
    <name type="scientific">Dehalobacterium formicoaceticum</name>
    <dbReference type="NCBI Taxonomy" id="51515"/>
    <lineage>
        <taxon>Bacteria</taxon>
        <taxon>Bacillati</taxon>
        <taxon>Bacillota</taxon>
        <taxon>Clostridia</taxon>
        <taxon>Eubacteriales</taxon>
        <taxon>Peptococcaceae</taxon>
        <taxon>Dehalobacterium</taxon>
    </lineage>
</organism>
<dbReference type="InterPro" id="IPR036551">
    <property type="entry name" value="Flavin_trans-like"/>
</dbReference>
<accession>A0ABT1Y4W2</accession>
<dbReference type="NCBIfam" id="TIGR02852">
    <property type="entry name" value="spore_dpaB"/>
    <property type="match status" value="1"/>
</dbReference>
<gene>
    <name evidence="2" type="ORF">NVS47_10360</name>
</gene>
<feature type="domain" description="Flavoprotein" evidence="1">
    <location>
        <begin position="6"/>
        <end position="180"/>
    </location>
</feature>
<dbReference type="SUPFAM" id="SSF52507">
    <property type="entry name" value="Homo-oligomeric flavin-containing Cys decarboxylases, HFCD"/>
    <property type="match status" value="1"/>
</dbReference>
<proteinExistence type="predicted"/>
<dbReference type="Pfam" id="PF02441">
    <property type="entry name" value="Flavoprotein"/>
    <property type="match status" value="1"/>
</dbReference>
<dbReference type="EMBL" id="JANPWE010000004">
    <property type="protein sequence ID" value="MCR6545908.1"/>
    <property type="molecule type" value="Genomic_DNA"/>
</dbReference>
<reference evidence="2 3" key="1">
    <citation type="submission" date="2022-08" db="EMBL/GenBank/DDBJ databases">
        <title>Proteogenomics of the novel Dehalobacterium formicoaceticum strain EZ94 highlights a key role of methyltransferases during anaerobic dichloromethane degradation.</title>
        <authorList>
            <person name="Wasmund K."/>
        </authorList>
    </citation>
    <scope>NUCLEOTIDE SEQUENCE [LARGE SCALE GENOMIC DNA]</scope>
    <source>
        <strain evidence="2 3">EZ94</strain>
    </source>
</reference>
<dbReference type="PIRSF" id="PIRSF001390">
    <property type="entry name" value="Dipicolinate_synth_subunit_B"/>
    <property type="match status" value="1"/>
</dbReference>
<keyword evidence="3" id="KW-1185">Reference proteome</keyword>
<dbReference type="Proteomes" id="UP001524944">
    <property type="component" value="Unassembled WGS sequence"/>
</dbReference>
<dbReference type="Gene3D" id="3.40.50.1950">
    <property type="entry name" value="Flavin prenyltransferase-like"/>
    <property type="match status" value="1"/>
</dbReference>
<evidence type="ECO:0000313" key="3">
    <source>
        <dbReference type="Proteomes" id="UP001524944"/>
    </source>
</evidence>
<dbReference type="InterPro" id="IPR003382">
    <property type="entry name" value="Flavoprotein"/>
</dbReference>